<protein>
    <recommendedName>
        <fullName evidence="3">DDE Tnp4 domain-containing protein</fullName>
    </recommendedName>
</protein>
<sequence length="97" mass="10940">MKPYPKDHAAQDTTKTIFNNRLCRAKRVSENACAILCQNFRMVSSPIAVLPETTNLIITATCCFHNMLRDEFLSTDVPQSDNHETNTSVNIMLPLAR</sequence>
<proteinExistence type="predicted"/>
<accession>A0AAW1AF02</accession>
<keyword evidence="2" id="KW-1185">Reference proteome</keyword>
<dbReference type="AlphaFoldDB" id="A0AAW1AF02"/>
<name>A0AAW1AF02_9HYME</name>
<dbReference type="Proteomes" id="UP001432146">
    <property type="component" value="Unassembled WGS sequence"/>
</dbReference>
<evidence type="ECO:0000313" key="2">
    <source>
        <dbReference type="Proteomes" id="UP001432146"/>
    </source>
</evidence>
<evidence type="ECO:0008006" key="3">
    <source>
        <dbReference type="Google" id="ProtNLM"/>
    </source>
</evidence>
<reference evidence="1 2" key="1">
    <citation type="submission" date="2024-05" db="EMBL/GenBank/DDBJ databases">
        <title>The nuclear and mitochondrial genome assemblies of Tetragonisca angustula (Apidae: Meliponini), a tiny yet remarkable pollinator in the Neotropics.</title>
        <authorList>
            <person name="Ferrari R."/>
            <person name="Ricardo P.C."/>
            <person name="Dias F.C."/>
            <person name="Araujo N.S."/>
            <person name="Soares D.O."/>
            <person name="Zhou Q.-S."/>
            <person name="Zhu C.-D."/>
            <person name="Coutinho L."/>
            <person name="Airas M.C."/>
            <person name="Batista T.M."/>
        </authorList>
    </citation>
    <scope>NUCLEOTIDE SEQUENCE [LARGE SCALE GENOMIC DNA]</scope>
    <source>
        <strain evidence="1">ASF017062</strain>
        <tissue evidence="1">Abdomen</tissue>
    </source>
</reference>
<dbReference type="EMBL" id="JAWNGG020000020">
    <property type="protein sequence ID" value="KAK9308555.1"/>
    <property type="molecule type" value="Genomic_DNA"/>
</dbReference>
<gene>
    <name evidence="1" type="ORF">QLX08_001536</name>
</gene>
<organism evidence="1 2">
    <name type="scientific">Tetragonisca angustula</name>
    <dbReference type="NCBI Taxonomy" id="166442"/>
    <lineage>
        <taxon>Eukaryota</taxon>
        <taxon>Metazoa</taxon>
        <taxon>Ecdysozoa</taxon>
        <taxon>Arthropoda</taxon>
        <taxon>Hexapoda</taxon>
        <taxon>Insecta</taxon>
        <taxon>Pterygota</taxon>
        <taxon>Neoptera</taxon>
        <taxon>Endopterygota</taxon>
        <taxon>Hymenoptera</taxon>
        <taxon>Apocrita</taxon>
        <taxon>Aculeata</taxon>
        <taxon>Apoidea</taxon>
        <taxon>Anthophila</taxon>
        <taxon>Apidae</taxon>
        <taxon>Tetragonisca</taxon>
    </lineage>
</organism>
<evidence type="ECO:0000313" key="1">
    <source>
        <dbReference type="EMBL" id="KAK9308555.1"/>
    </source>
</evidence>
<comment type="caution">
    <text evidence="1">The sequence shown here is derived from an EMBL/GenBank/DDBJ whole genome shotgun (WGS) entry which is preliminary data.</text>
</comment>